<gene>
    <name evidence="1" type="ORF">METZ01_LOCUS190479</name>
</gene>
<proteinExistence type="predicted"/>
<sequence>VVLKPNVTAISHSVRWPFDELTARYQFGPLLTPQLVLDDLGSVEPVLDVTALHDDAARIPFAGSVH</sequence>
<accession>A0A382DH99</accession>
<reference evidence="1" key="1">
    <citation type="submission" date="2018-05" db="EMBL/GenBank/DDBJ databases">
        <authorList>
            <person name="Lanie J.A."/>
            <person name="Ng W.-L."/>
            <person name="Kazmierczak K.M."/>
            <person name="Andrzejewski T.M."/>
            <person name="Davidsen T.M."/>
            <person name="Wayne K.J."/>
            <person name="Tettelin H."/>
            <person name="Glass J.I."/>
            <person name="Rusch D."/>
            <person name="Podicherti R."/>
            <person name="Tsui H.-C.T."/>
            <person name="Winkler M.E."/>
        </authorList>
    </citation>
    <scope>NUCLEOTIDE SEQUENCE</scope>
</reference>
<feature type="non-terminal residue" evidence="1">
    <location>
        <position position="66"/>
    </location>
</feature>
<protein>
    <submittedName>
        <fullName evidence="1">Uncharacterized protein</fullName>
    </submittedName>
</protein>
<name>A0A382DH99_9ZZZZ</name>
<evidence type="ECO:0000313" key="1">
    <source>
        <dbReference type="EMBL" id="SVB37625.1"/>
    </source>
</evidence>
<dbReference type="EMBL" id="UINC01039315">
    <property type="protein sequence ID" value="SVB37625.1"/>
    <property type="molecule type" value="Genomic_DNA"/>
</dbReference>
<dbReference type="AlphaFoldDB" id="A0A382DH99"/>
<feature type="non-terminal residue" evidence="1">
    <location>
        <position position="1"/>
    </location>
</feature>
<organism evidence="1">
    <name type="scientific">marine metagenome</name>
    <dbReference type="NCBI Taxonomy" id="408172"/>
    <lineage>
        <taxon>unclassified sequences</taxon>
        <taxon>metagenomes</taxon>
        <taxon>ecological metagenomes</taxon>
    </lineage>
</organism>